<name>A0A2T3Z6R8_TRIA4</name>
<dbReference type="OrthoDB" id="10385414at2759"/>
<dbReference type="AlphaFoldDB" id="A0A2T3Z6R8"/>
<dbReference type="Proteomes" id="UP000240493">
    <property type="component" value="Unassembled WGS sequence"/>
</dbReference>
<reference evidence="1 2" key="1">
    <citation type="submission" date="2016-07" db="EMBL/GenBank/DDBJ databases">
        <title>Multiple horizontal gene transfer events from other fungi enriched the ability of initially mycotrophic Trichoderma (Ascomycota) to feed on dead plant biomass.</title>
        <authorList>
            <consortium name="DOE Joint Genome Institute"/>
            <person name="Aerts A."/>
            <person name="Atanasova L."/>
            <person name="Chenthamara K."/>
            <person name="Zhang J."/>
            <person name="Grujic M."/>
            <person name="Henrissat B."/>
            <person name="Kuo A."/>
            <person name="Salamov A."/>
            <person name="Lipzen A."/>
            <person name="Labutti K."/>
            <person name="Barry K."/>
            <person name="Miao Y."/>
            <person name="Rahimi M.J."/>
            <person name="Shen Q."/>
            <person name="Grigoriev I.V."/>
            <person name="Kubicek C.P."/>
            <person name="Druzhinina I.S."/>
        </authorList>
    </citation>
    <scope>NUCLEOTIDE SEQUENCE [LARGE SCALE GENOMIC DNA]</scope>
    <source>
        <strain evidence="1 2">CBS 433.97</strain>
    </source>
</reference>
<proteinExistence type="predicted"/>
<gene>
    <name evidence="1" type="ORF">M441DRAFT_141002</name>
</gene>
<evidence type="ECO:0000313" key="1">
    <source>
        <dbReference type="EMBL" id="PTB40460.1"/>
    </source>
</evidence>
<organism evidence="1 2">
    <name type="scientific">Trichoderma asperellum (strain ATCC 204424 / CBS 433.97 / NBRC 101777)</name>
    <dbReference type="NCBI Taxonomy" id="1042311"/>
    <lineage>
        <taxon>Eukaryota</taxon>
        <taxon>Fungi</taxon>
        <taxon>Dikarya</taxon>
        <taxon>Ascomycota</taxon>
        <taxon>Pezizomycotina</taxon>
        <taxon>Sordariomycetes</taxon>
        <taxon>Hypocreomycetidae</taxon>
        <taxon>Hypocreales</taxon>
        <taxon>Hypocreaceae</taxon>
        <taxon>Trichoderma</taxon>
    </lineage>
</organism>
<protein>
    <submittedName>
        <fullName evidence="1">Uncharacterized protein</fullName>
    </submittedName>
</protein>
<evidence type="ECO:0000313" key="2">
    <source>
        <dbReference type="Proteomes" id="UP000240493"/>
    </source>
</evidence>
<accession>A0A2T3Z6R8</accession>
<dbReference type="EMBL" id="KZ679262">
    <property type="protein sequence ID" value="PTB40460.1"/>
    <property type="molecule type" value="Genomic_DNA"/>
</dbReference>
<keyword evidence="2" id="KW-1185">Reference proteome</keyword>
<sequence length="80" mass="8849">MEHTMRPVMATTACSYRQTHLVLHKTCSPSLLSRSQATARRHGHRWLELGISLSCNSHTHHLFAIVAAAARMAASAPMSR</sequence>